<gene>
    <name evidence="1" type="ORF">ARMSODRAFT_223773</name>
</gene>
<dbReference type="EMBL" id="KZ293416">
    <property type="protein sequence ID" value="PBK76367.1"/>
    <property type="molecule type" value="Genomic_DNA"/>
</dbReference>
<sequence>MMSTWKSQKEAAQEDTSLEDDQTEHLNVIILDSLSSAKESSIRTRAYDIRLFTRIEYLLFKPNNYHDDIPEELYDLMEQGRMNGDFSELLKNRWFTGRRLTLDTGNKIFEIRKKELERMSKKAIEAFAGVLQDYATGRLDYHFSSRHDGKGPHANVHHPDAERVHLLLAGFGDPNETLTSWEDIFHSTEEEPQAAFATTVIELPGYGKTRLVFEAVAQYFLIYFTCSKEKATWTSGSGDVQWVVETVNPTPKNMYGDEAAQRAIYVLIYARMYVLLYFLDLVLSHSLAPLDARRRLLLLQACPPCLASSDDLFVHIAKVVQLFDDETLRRAAGKSLDKFRHSIKVVLHGTTDSPRIHFTFDEVHKATRDPWLSNRYSIFPRMLQMVDFSLRPRAIVCAASQISVNMLNIGTLPPGLSYTSNTRRLKRDNLEEYILRHLKTVPPRLLERIKIWLFPRPRLVARLIEMYLTAAQNGVKRIPYHRILSSAFEVSTGYRPMDVMDLEAQEEEIPEFILGQSFGCGVLEHKSLNYPTFMRTVSRLLYRWMLSNSSALTLEWNELPKLIELGVTPLPPLEPRSPSYFTWNVCDDVALTEAYGAASLMALLGSPDINVCKLCMTKAIIVDAEQPELEQTQKDVFERSIVWTLMNNIGKEDGRVLEDIFDFHNDAPLWTKQPYRLISFARGNNVPVRVTWKSGASPRLGFRAREPDDIGQWLKDPKGVPFIFKDDRHCLAFVENRTSLERSVLVVHGVLEGNVRVLFPPL</sequence>
<reference evidence="2" key="1">
    <citation type="journal article" date="2017" name="Nat. Ecol. Evol.">
        <title>Genome expansion and lineage-specific genetic innovations in the forest pathogenic fungi Armillaria.</title>
        <authorList>
            <person name="Sipos G."/>
            <person name="Prasanna A.N."/>
            <person name="Walter M.C."/>
            <person name="O'Connor E."/>
            <person name="Balint B."/>
            <person name="Krizsan K."/>
            <person name="Kiss B."/>
            <person name="Hess J."/>
            <person name="Varga T."/>
            <person name="Slot J."/>
            <person name="Riley R."/>
            <person name="Boka B."/>
            <person name="Rigling D."/>
            <person name="Barry K."/>
            <person name="Lee J."/>
            <person name="Mihaltcheva S."/>
            <person name="LaButti K."/>
            <person name="Lipzen A."/>
            <person name="Waldron R."/>
            <person name="Moloney N.M."/>
            <person name="Sperisen C."/>
            <person name="Kredics L."/>
            <person name="Vagvoelgyi C."/>
            <person name="Patrignani A."/>
            <person name="Fitzpatrick D."/>
            <person name="Nagy I."/>
            <person name="Doyle S."/>
            <person name="Anderson J.B."/>
            <person name="Grigoriev I.V."/>
            <person name="Gueldener U."/>
            <person name="Muensterkoetter M."/>
            <person name="Nagy L.G."/>
        </authorList>
    </citation>
    <scope>NUCLEOTIDE SEQUENCE [LARGE SCALE GENOMIC DNA]</scope>
    <source>
        <strain evidence="2">28-4</strain>
    </source>
</reference>
<evidence type="ECO:0000313" key="1">
    <source>
        <dbReference type="EMBL" id="PBK76367.1"/>
    </source>
</evidence>
<accession>A0A2H3CHX3</accession>
<keyword evidence="2" id="KW-1185">Reference proteome</keyword>
<dbReference type="Proteomes" id="UP000218334">
    <property type="component" value="Unassembled WGS sequence"/>
</dbReference>
<organism evidence="1 2">
    <name type="scientific">Armillaria solidipes</name>
    <dbReference type="NCBI Taxonomy" id="1076256"/>
    <lineage>
        <taxon>Eukaryota</taxon>
        <taxon>Fungi</taxon>
        <taxon>Dikarya</taxon>
        <taxon>Basidiomycota</taxon>
        <taxon>Agaricomycotina</taxon>
        <taxon>Agaricomycetes</taxon>
        <taxon>Agaricomycetidae</taxon>
        <taxon>Agaricales</taxon>
        <taxon>Marasmiineae</taxon>
        <taxon>Physalacriaceae</taxon>
        <taxon>Armillaria</taxon>
    </lineage>
</organism>
<name>A0A2H3CHX3_9AGAR</name>
<protein>
    <submittedName>
        <fullName evidence="1">Uncharacterized protein</fullName>
    </submittedName>
</protein>
<proteinExistence type="predicted"/>
<dbReference type="AlphaFoldDB" id="A0A2H3CHX3"/>
<evidence type="ECO:0000313" key="2">
    <source>
        <dbReference type="Proteomes" id="UP000218334"/>
    </source>
</evidence>